<dbReference type="PANTHER" id="PTHR30572">
    <property type="entry name" value="MEMBRANE COMPONENT OF TRANSPORTER-RELATED"/>
    <property type="match status" value="1"/>
</dbReference>
<dbReference type="RefSeq" id="WP_369327916.1">
    <property type="nucleotide sequence ID" value="NZ_JAULBC010000001.1"/>
</dbReference>
<dbReference type="Proteomes" id="UP001560573">
    <property type="component" value="Unassembled WGS sequence"/>
</dbReference>
<dbReference type="Pfam" id="PF12704">
    <property type="entry name" value="MacB_PCD"/>
    <property type="match status" value="2"/>
</dbReference>
<proteinExistence type="predicted"/>
<dbReference type="PANTHER" id="PTHR30572:SF18">
    <property type="entry name" value="ABC-TYPE MACROLIDE FAMILY EXPORT SYSTEM PERMEASE COMPONENT 2"/>
    <property type="match status" value="1"/>
</dbReference>
<keyword evidence="2" id="KW-1003">Cell membrane</keyword>
<feature type="transmembrane region" description="Helical" evidence="6">
    <location>
        <begin position="345"/>
        <end position="372"/>
    </location>
</feature>
<evidence type="ECO:0000313" key="9">
    <source>
        <dbReference type="EMBL" id="MEX6686520.1"/>
    </source>
</evidence>
<evidence type="ECO:0000259" key="7">
    <source>
        <dbReference type="Pfam" id="PF02687"/>
    </source>
</evidence>
<feature type="domain" description="MacB-like periplasmic core" evidence="8">
    <location>
        <begin position="452"/>
        <end position="638"/>
    </location>
</feature>
<feature type="transmembrane region" description="Helical" evidence="6">
    <location>
        <begin position="299"/>
        <end position="320"/>
    </location>
</feature>
<evidence type="ECO:0000259" key="8">
    <source>
        <dbReference type="Pfam" id="PF12704"/>
    </source>
</evidence>
<feature type="transmembrane region" description="Helical" evidence="6">
    <location>
        <begin position="392"/>
        <end position="419"/>
    </location>
</feature>
<keyword evidence="3 6" id="KW-0812">Transmembrane</keyword>
<reference evidence="9 10" key="1">
    <citation type="submission" date="2023-07" db="EMBL/GenBank/DDBJ databases">
        <authorList>
            <person name="Lian W.-H."/>
        </authorList>
    </citation>
    <scope>NUCLEOTIDE SEQUENCE [LARGE SCALE GENOMIC DNA]</scope>
    <source>
        <strain evidence="9 10">SYSU DXS3180</strain>
    </source>
</reference>
<evidence type="ECO:0000256" key="2">
    <source>
        <dbReference type="ARBA" id="ARBA00022475"/>
    </source>
</evidence>
<protein>
    <submittedName>
        <fullName evidence="9">ABC transporter permease</fullName>
    </submittedName>
</protein>
<dbReference type="Pfam" id="PF02687">
    <property type="entry name" value="FtsX"/>
    <property type="match status" value="2"/>
</dbReference>
<feature type="domain" description="ABC3 transporter permease C-terminal" evidence="7">
    <location>
        <begin position="304"/>
        <end position="419"/>
    </location>
</feature>
<evidence type="ECO:0000256" key="4">
    <source>
        <dbReference type="ARBA" id="ARBA00022989"/>
    </source>
</evidence>
<name>A0ABV3ZAK9_9BACT</name>
<evidence type="ECO:0000313" key="10">
    <source>
        <dbReference type="Proteomes" id="UP001560573"/>
    </source>
</evidence>
<feature type="transmembrane region" description="Helical" evidence="6">
    <location>
        <begin position="20"/>
        <end position="41"/>
    </location>
</feature>
<comment type="subcellular location">
    <subcellularLocation>
        <location evidence="1">Cell membrane</location>
        <topology evidence="1">Multi-pass membrane protein</topology>
    </subcellularLocation>
</comment>
<sequence length="817" mass="91397">MFKSYAVTAIRSLWKNRIFAMINIIGLAIGISASLVIYLLAHYHFNFDKFEKDSDRVYRVVSNFSFSNEVYHNSGVTDPMAAAVRKDITGLESVVPFRTWNGDVKVGVPGAAGKENTIFKHEEHVVFADSNYFSLISYRWLAGSPKTSLRNPYQTVLTESNAKLYFPGLNVSAVIGKEIYLNDTIVATIAGVVEDIKENTDFSFKTFIAYSTLESTSLKPSNWDQWSSTNGAQQLYVKLYPGVKPTQIQKQIDQLYKKYKPNDPSDHSTSWYLLQPLSDVHFNADYGTYGKPLANKPTLYGLLAVAAFLLLLGCINFINLTTAHASQRAKEIGIRKTMGSSRKQLIVQFLSETFILTAIATLLSVGLTPLILKAFSGFIPKDLHFNLVAHPGILVFLLLLMMLVTLLSGFYPAIVLSGYKPVLVLKNQAYSGTSKTRASWLRKSLTVSQFVIAQIFIMATILVSKQINYSLNKDMGFKKDAILYVQTNFYDTVRSNKAVFMNKLREIPEIAMLSMCTNPPSSNSTWSGTITYKDGKKEIESDVQQKYGDSNYIRLYHLQLLAGKNIQTTDTAVALLINETYAHILGFNKPAEAVGKYLQFNDKQMPIVGVVADFNQMSLHQPVKPLVIASWSTNERNISIALHPQNESGTVWKTAISKIEKAWKEVYPNDDFEYHFFDEDIAKYYTQEQNMSGLLKWATGLAIFISCLGLLGLVIFTTTQRTKEIGVRKVLGASVAQIISMISKDFLVLVVLAFVIAAPLAWLGMNKWLENFAYRTSVSWWIFLVSGTIMIVIALLTLGIQTVKAATANPVKSLRTE</sequence>
<evidence type="ECO:0000256" key="3">
    <source>
        <dbReference type="ARBA" id="ARBA00022692"/>
    </source>
</evidence>
<comment type="caution">
    <text evidence="9">The sequence shown here is derived from an EMBL/GenBank/DDBJ whole genome shotgun (WGS) entry which is preliminary data.</text>
</comment>
<dbReference type="InterPro" id="IPR050250">
    <property type="entry name" value="Macrolide_Exporter_MacB"/>
</dbReference>
<organism evidence="9 10">
    <name type="scientific">Danxiaibacter flavus</name>
    <dbReference type="NCBI Taxonomy" id="3049108"/>
    <lineage>
        <taxon>Bacteria</taxon>
        <taxon>Pseudomonadati</taxon>
        <taxon>Bacteroidota</taxon>
        <taxon>Chitinophagia</taxon>
        <taxon>Chitinophagales</taxon>
        <taxon>Chitinophagaceae</taxon>
        <taxon>Danxiaibacter</taxon>
    </lineage>
</organism>
<evidence type="ECO:0000256" key="1">
    <source>
        <dbReference type="ARBA" id="ARBA00004651"/>
    </source>
</evidence>
<feature type="domain" description="MacB-like periplasmic core" evidence="8">
    <location>
        <begin position="21"/>
        <end position="255"/>
    </location>
</feature>
<feature type="transmembrane region" description="Helical" evidence="6">
    <location>
        <begin position="780"/>
        <end position="800"/>
    </location>
</feature>
<evidence type="ECO:0000256" key="5">
    <source>
        <dbReference type="ARBA" id="ARBA00023136"/>
    </source>
</evidence>
<feature type="transmembrane region" description="Helical" evidence="6">
    <location>
        <begin position="440"/>
        <end position="463"/>
    </location>
</feature>
<keyword evidence="10" id="KW-1185">Reference proteome</keyword>
<feature type="transmembrane region" description="Helical" evidence="6">
    <location>
        <begin position="746"/>
        <end position="765"/>
    </location>
</feature>
<feature type="domain" description="ABC3 transporter permease C-terminal" evidence="7">
    <location>
        <begin position="700"/>
        <end position="810"/>
    </location>
</feature>
<dbReference type="EMBL" id="JAULBC010000001">
    <property type="protein sequence ID" value="MEX6686520.1"/>
    <property type="molecule type" value="Genomic_DNA"/>
</dbReference>
<keyword evidence="4 6" id="KW-1133">Transmembrane helix</keyword>
<keyword evidence="5 6" id="KW-0472">Membrane</keyword>
<dbReference type="InterPro" id="IPR025857">
    <property type="entry name" value="MacB_PCD"/>
</dbReference>
<feature type="transmembrane region" description="Helical" evidence="6">
    <location>
        <begin position="697"/>
        <end position="719"/>
    </location>
</feature>
<dbReference type="InterPro" id="IPR003838">
    <property type="entry name" value="ABC3_permease_C"/>
</dbReference>
<gene>
    <name evidence="9" type="ORF">QTN47_03390</name>
</gene>
<evidence type="ECO:0000256" key="6">
    <source>
        <dbReference type="SAM" id="Phobius"/>
    </source>
</evidence>
<accession>A0ABV3ZAK9</accession>